<reference evidence="2" key="1">
    <citation type="journal article" date="2020" name="Stud. Mycol.">
        <title>101 Dothideomycetes genomes: a test case for predicting lifestyles and emergence of pathogens.</title>
        <authorList>
            <person name="Haridas S."/>
            <person name="Albert R."/>
            <person name="Binder M."/>
            <person name="Bloem J."/>
            <person name="Labutti K."/>
            <person name="Salamov A."/>
            <person name="Andreopoulos B."/>
            <person name="Baker S."/>
            <person name="Barry K."/>
            <person name="Bills G."/>
            <person name="Bluhm B."/>
            <person name="Cannon C."/>
            <person name="Castanera R."/>
            <person name="Culley D."/>
            <person name="Daum C."/>
            <person name="Ezra D."/>
            <person name="Gonzalez J."/>
            <person name="Henrissat B."/>
            <person name="Kuo A."/>
            <person name="Liang C."/>
            <person name="Lipzen A."/>
            <person name="Lutzoni F."/>
            <person name="Magnuson J."/>
            <person name="Mondo S."/>
            <person name="Nolan M."/>
            <person name="Ohm R."/>
            <person name="Pangilinan J."/>
            <person name="Park H.-J."/>
            <person name="Ramirez L."/>
            <person name="Alfaro M."/>
            <person name="Sun H."/>
            <person name="Tritt A."/>
            <person name="Yoshinaga Y."/>
            <person name="Zwiers L.-H."/>
            <person name="Turgeon B."/>
            <person name="Goodwin S."/>
            <person name="Spatafora J."/>
            <person name="Crous P."/>
            <person name="Grigoriev I."/>
        </authorList>
    </citation>
    <scope>NUCLEOTIDE SEQUENCE</scope>
    <source>
        <strain evidence="2">CBS 379.55</strain>
    </source>
</reference>
<dbReference type="RefSeq" id="XP_033652429.1">
    <property type="nucleotide sequence ID" value="XM_033803211.1"/>
</dbReference>
<dbReference type="Proteomes" id="UP000800097">
    <property type="component" value="Unassembled WGS sequence"/>
</dbReference>
<evidence type="ECO:0000313" key="3">
    <source>
        <dbReference type="Proteomes" id="UP000800097"/>
    </source>
</evidence>
<proteinExistence type="predicted"/>
<feature type="compositionally biased region" description="Low complexity" evidence="1">
    <location>
        <begin position="61"/>
        <end position="75"/>
    </location>
</feature>
<gene>
    <name evidence="2" type="ORF">EI97DRAFT_92282</name>
</gene>
<organism evidence="2 3">
    <name type="scientific">Westerdykella ornata</name>
    <dbReference type="NCBI Taxonomy" id="318751"/>
    <lineage>
        <taxon>Eukaryota</taxon>
        <taxon>Fungi</taxon>
        <taxon>Dikarya</taxon>
        <taxon>Ascomycota</taxon>
        <taxon>Pezizomycotina</taxon>
        <taxon>Dothideomycetes</taxon>
        <taxon>Pleosporomycetidae</taxon>
        <taxon>Pleosporales</taxon>
        <taxon>Sporormiaceae</taxon>
        <taxon>Westerdykella</taxon>
    </lineage>
</organism>
<dbReference type="OrthoDB" id="3533623at2759"/>
<name>A0A6A6JE47_WESOR</name>
<feature type="region of interest" description="Disordered" evidence="1">
    <location>
        <begin position="55"/>
        <end position="75"/>
    </location>
</feature>
<evidence type="ECO:0000256" key="1">
    <source>
        <dbReference type="SAM" id="MobiDB-lite"/>
    </source>
</evidence>
<feature type="region of interest" description="Disordered" evidence="1">
    <location>
        <begin position="325"/>
        <end position="363"/>
    </location>
</feature>
<sequence>MSSFHSRNASEETNATTGSSNYNLIMEHVLQYPGSYEIPLRTMYTLNCVPRAQPLPKDLSRAPSPTTTSPISRPSAWNEAESSAMRFTSQLMNHLGALPTQTSSLPPAFIVSFVSRCFHPCLALVDFPQALTALDYLRDLEKRRCKEYVSAFERLGIRIENFDADVKAVAEQYPGIALWAKNMHGKNKKAESYYAIMYLGLRRWILINELSLQPFNKLNCMGMLNTLLPPQSPSGNSRLPTPLLTHQVLKEERDSFFEYIRKVQKHGPSVLRPVIEMNKGPGDQTGWDCLQKTLDKYLRVAKKMIDDCVTAGVDDFTAVEEARKGKKTDSGVSFGADQRPGTATTAVDKPLPMMPTEARPTKGMSKMERLAREFRRMRVKTRPDVEEIIDMDRHNAAHYLPQPRGDEGKGNKSLKKARSFANIGHLRSSNPSSASLASRKNSDVVPFDPEQMKRHRQKYEAAALARG</sequence>
<accession>A0A6A6JE47</accession>
<evidence type="ECO:0000313" key="2">
    <source>
        <dbReference type="EMBL" id="KAF2274890.1"/>
    </source>
</evidence>
<dbReference type="EMBL" id="ML986500">
    <property type="protein sequence ID" value="KAF2274890.1"/>
    <property type="molecule type" value="Genomic_DNA"/>
</dbReference>
<feature type="region of interest" description="Disordered" evidence="1">
    <location>
        <begin position="393"/>
        <end position="467"/>
    </location>
</feature>
<dbReference type="GeneID" id="54556386"/>
<feature type="compositionally biased region" description="Low complexity" evidence="1">
    <location>
        <begin position="426"/>
        <end position="439"/>
    </location>
</feature>
<protein>
    <submittedName>
        <fullName evidence="2">Uncharacterized protein</fullName>
    </submittedName>
</protein>
<dbReference type="AlphaFoldDB" id="A0A6A6JE47"/>
<keyword evidence="3" id="KW-1185">Reference proteome</keyword>